<feature type="domain" description="Aminotransferase class V" evidence="1">
    <location>
        <begin position="12"/>
        <end position="380"/>
    </location>
</feature>
<dbReference type="Gene3D" id="3.90.1150.10">
    <property type="entry name" value="Aspartate Aminotransferase, domain 1"/>
    <property type="match status" value="1"/>
</dbReference>
<proteinExistence type="predicted"/>
<keyword evidence="3" id="KW-1185">Reference proteome</keyword>
<reference evidence="2 3" key="2">
    <citation type="journal article" date="2013" name="J. Biotechnol.">
        <title>Complete genome sequence of the kirromycin producer Streptomyces collinus Tu 365 consisting of a linear chromosome and two linear plasmids.</title>
        <authorList>
            <person name="Ruckert C."/>
            <person name="Szczepanowski R."/>
            <person name="Albersmeier A."/>
            <person name="Goesmann A."/>
            <person name="Iftime D."/>
            <person name="Musiol E.M."/>
            <person name="Blin K."/>
            <person name="Wohlleben W."/>
            <person name="Puhler A."/>
            <person name="Kalinowski J."/>
            <person name="Weber T."/>
        </authorList>
    </citation>
    <scope>NUCLEOTIDE SEQUENCE [LARGE SCALE GENOMIC DNA]</scope>
    <source>
        <strain evidence="3">DSM 40733 / Tue 365</strain>
    </source>
</reference>
<accession>S5VPE5</accession>
<dbReference type="Proteomes" id="UP000015423">
    <property type="component" value="Chromosome"/>
</dbReference>
<dbReference type="InterPro" id="IPR015421">
    <property type="entry name" value="PyrdxlP-dep_Trfase_major"/>
</dbReference>
<name>S5VPE5_STRC3</name>
<dbReference type="SUPFAM" id="SSF53383">
    <property type="entry name" value="PLP-dependent transferases"/>
    <property type="match status" value="1"/>
</dbReference>
<dbReference type="KEGG" id="sci:B446_28120"/>
<gene>
    <name evidence="2" type="ORF">B446_28120</name>
</gene>
<dbReference type="PATRIC" id="fig|1214242.5.peg.5762"/>
<evidence type="ECO:0000259" key="1">
    <source>
        <dbReference type="Pfam" id="PF00266"/>
    </source>
</evidence>
<dbReference type="eggNOG" id="COG0520">
    <property type="taxonomic scope" value="Bacteria"/>
</dbReference>
<dbReference type="InterPro" id="IPR015424">
    <property type="entry name" value="PyrdxlP-dep_Trfase"/>
</dbReference>
<dbReference type="STRING" id="1214242.B446_28120"/>
<dbReference type="EMBL" id="CP006259">
    <property type="protein sequence ID" value="AGS72432.1"/>
    <property type="molecule type" value="Genomic_DNA"/>
</dbReference>
<dbReference type="PANTHER" id="PTHR43686:SF1">
    <property type="entry name" value="AMINOTRAN_5 DOMAIN-CONTAINING PROTEIN"/>
    <property type="match status" value="1"/>
</dbReference>
<dbReference type="PANTHER" id="PTHR43686">
    <property type="entry name" value="SULFURTRANSFERASE-RELATED"/>
    <property type="match status" value="1"/>
</dbReference>
<reference evidence="3" key="1">
    <citation type="submission" date="2012-10" db="EMBL/GenBank/DDBJ databases">
        <title>The complete genome sequence of Streptomyces collinus Tu 365.</title>
        <authorList>
            <person name="Ruckert C."/>
            <person name="Szczepanowski R."/>
            <person name="Goesmann A."/>
            <person name="Pross E.K."/>
            <person name="Musiol E.M."/>
            <person name="Blin K."/>
            <person name="Wohlleben W."/>
            <person name="Puhler A."/>
            <person name="Weber T."/>
            <person name="Kalinowski J."/>
        </authorList>
    </citation>
    <scope>NUCLEOTIDE SEQUENCE [LARGE SCALE GENOMIC DNA]</scope>
    <source>
        <strain evidence="3">DSM 40733 / Tue 365</strain>
    </source>
</reference>
<dbReference type="AlphaFoldDB" id="S5VPE5"/>
<dbReference type="Pfam" id="PF00266">
    <property type="entry name" value="Aminotran_5"/>
    <property type="match status" value="1"/>
</dbReference>
<dbReference type="InterPro" id="IPR015422">
    <property type="entry name" value="PyrdxlP-dep_Trfase_small"/>
</dbReference>
<protein>
    <submittedName>
        <fullName evidence="2">Cysteine desulfurase</fullName>
    </submittedName>
</protein>
<organism evidence="2 3">
    <name type="scientific">Streptomyces collinus (strain DSM 40733 / Tue 365)</name>
    <dbReference type="NCBI Taxonomy" id="1214242"/>
    <lineage>
        <taxon>Bacteria</taxon>
        <taxon>Bacillati</taxon>
        <taxon>Actinomycetota</taxon>
        <taxon>Actinomycetes</taxon>
        <taxon>Kitasatosporales</taxon>
        <taxon>Streptomycetaceae</taxon>
        <taxon>Streptomyces</taxon>
    </lineage>
</organism>
<sequence>MLDGPYGPKRIVYADYTASGRALDFVEDFVRERVLPVYGNTHTESSRTGLQTTRLREDARRIVRDAVGGTEDDVVIFCGSGATAAVNKLVGILELRRPGPPPPPAERPVVFVGPYEHHSNELPWRESVADVVVIDEDADGHVDLGALEAQLRRHADRPLRIGSFSAASNVTGILTDTDRVARLLHAYGALSFWDYAAAAPYVPIRVAASAPGAGDHKDAVFLSPHKFVGGPQTPGVLVVRRDLVRNRVPTVPGGGTVVFVDPLGHRYLDDPVAREEGGTPAIVESVRAGLVFTLKRAVGTDTIQAAEERHWRHALARWDANPGLEILGNRHARRLSIVSFRVRHGDGSHLHHNFVVALLNDLFGIQARGGCSCAGPYGHRLLAIDSATSHALLDEVARGCDGIKLGWIRLNFNYFISDTVRDYLVDAVDLIATHGHRLLPDYRFDAGSGRWHHHDGTGEPLLRLTDVGFTADGRIAAPPSRRRRLGEEALAAQLEQARDLLTSRPGRLEEGPTGLPPAFERMRWFPLPPVCLETPHRLAAS</sequence>
<evidence type="ECO:0000313" key="3">
    <source>
        <dbReference type="Proteomes" id="UP000015423"/>
    </source>
</evidence>
<dbReference type="Gene3D" id="3.40.640.10">
    <property type="entry name" value="Type I PLP-dependent aspartate aminotransferase-like (Major domain)"/>
    <property type="match status" value="1"/>
</dbReference>
<dbReference type="InterPro" id="IPR000192">
    <property type="entry name" value="Aminotrans_V_dom"/>
</dbReference>
<evidence type="ECO:0000313" key="2">
    <source>
        <dbReference type="EMBL" id="AGS72432.1"/>
    </source>
</evidence>
<dbReference type="HOGENOM" id="CLU_003433_9_3_11"/>